<dbReference type="Proteomes" id="UP000216361">
    <property type="component" value="Unassembled WGS sequence"/>
</dbReference>
<name>A0A255XNS7_9PROT</name>
<dbReference type="Pfam" id="PF05235">
    <property type="entry name" value="CHAD"/>
    <property type="match status" value="1"/>
</dbReference>
<dbReference type="AlphaFoldDB" id="A0A255XNS7"/>
<dbReference type="PANTHER" id="PTHR39339">
    <property type="entry name" value="SLR1444 PROTEIN"/>
    <property type="match status" value="1"/>
</dbReference>
<accession>A0A255XNS7</accession>
<comment type="caution">
    <text evidence="2">The sequence shown here is derived from an EMBL/GenBank/DDBJ whole genome shotgun (WGS) entry which is preliminary data.</text>
</comment>
<reference evidence="2 3" key="1">
    <citation type="submission" date="2017-07" db="EMBL/GenBank/DDBJ databases">
        <title>Elstera cyanobacteriorum sp. nov., a novel bacterium isolated from cyanobacterial aggregates in a eutrophic lake.</title>
        <authorList>
            <person name="Cai H."/>
        </authorList>
    </citation>
    <scope>NUCLEOTIDE SEQUENCE [LARGE SCALE GENOMIC DNA]</scope>
    <source>
        <strain evidence="2 3">TH019</strain>
    </source>
</reference>
<evidence type="ECO:0000313" key="2">
    <source>
        <dbReference type="EMBL" id="OYQ18638.1"/>
    </source>
</evidence>
<dbReference type="Gene3D" id="1.40.20.10">
    <property type="entry name" value="CHAD domain"/>
    <property type="match status" value="1"/>
</dbReference>
<gene>
    <name evidence="2" type="ORF">CHR90_10240</name>
</gene>
<proteinExistence type="predicted"/>
<feature type="domain" description="CHAD" evidence="1">
    <location>
        <begin position="154"/>
        <end position="441"/>
    </location>
</feature>
<dbReference type="RefSeq" id="WP_094408901.1">
    <property type="nucleotide sequence ID" value="NZ_BMJZ01000001.1"/>
</dbReference>
<dbReference type="OrthoDB" id="9777271at2"/>
<dbReference type="PROSITE" id="PS51708">
    <property type="entry name" value="CHAD"/>
    <property type="match status" value="1"/>
</dbReference>
<keyword evidence="3" id="KW-1185">Reference proteome</keyword>
<evidence type="ECO:0000313" key="3">
    <source>
        <dbReference type="Proteomes" id="UP000216361"/>
    </source>
</evidence>
<dbReference type="PANTHER" id="PTHR39339:SF1">
    <property type="entry name" value="CHAD DOMAIN-CONTAINING PROTEIN"/>
    <property type="match status" value="1"/>
</dbReference>
<dbReference type="SMART" id="SM00880">
    <property type="entry name" value="CHAD"/>
    <property type="match status" value="1"/>
</dbReference>
<dbReference type="InterPro" id="IPR038186">
    <property type="entry name" value="CHAD_dom_sf"/>
</dbReference>
<dbReference type="InterPro" id="IPR007899">
    <property type="entry name" value="CHAD_dom"/>
</dbReference>
<evidence type="ECO:0000259" key="1">
    <source>
        <dbReference type="PROSITE" id="PS51708"/>
    </source>
</evidence>
<protein>
    <recommendedName>
        <fullName evidence="1">CHAD domain-containing protein</fullName>
    </recommendedName>
</protein>
<organism evidence="2 3">
    <name type="scientific">Elstera cyanobacteriorum</name>
    <dbReference type="NCBI Taxonomy" id="2022747"/>
    <lineage>
        <taxon>Bacteria</taxon>
        <taxon>Pseudomonadati</taxon>
        <taxon>Pseudomonadota</taxon>
        <taxon>Alphaproteobacteria</taxon>
        <taxon>Rhodospirillales</taxon>
        <taxon>Rhodospirillaceae</taxon>
        <taxon>Elstera</taxon>
    </lineage>
</organism>
<dbReference type="EMBL" id="NOXS01000032">
    <property type="protein sequence ID" value="OYQ18638.1"/>
    <property type="molecule type" value="Genomic_DNA"/>
</dbReference>
<sequence length="441" mass="49185">MSTLWLGLKAAALDEILKRPAWRRFRKVGAPETWCVVDTPDQQHRGAPLLLSPRQTVAAGLMPLFDLTRTRWHDGPLLLEHVFWQFPDGRTDAAVRLRVPVGAIEARWDVEALHGEARRADPIPLPDFDPVAEGYRRLGGDPLPKPEKLRLTPDMTAGRVLAAILDTVIEALLLHLPAVAWQQETVAIHQARVALRRLRAALPLFGAGVGAPERAEDLRRRAGDLARRLGGVRDLDVFRAETLVRAERDFPLEPGWANLAAVATARRMHEAGLLGGTITNWETTAFLLDVLRWRDEAAAMLPSGPAATEVARTLLADRWRRVSRQGNRLDRIDVPGLHDLRIKVKKLRYLIDFTKTIFDEKQVLAWENHLGALQDALGTLNDGVTARGLIHGMMPTLEKDGAFAAGLLIAWSDGRTLRHRNRIGKLWAEVADLPLFWEAST</sequence>